<dbReference type="InterPro" id="IPR019012">
    <property type="entry name" value="RNA_cap_Gua-N2-MeTrfase"/>
</dbReference>
<evidence type="ECO:0000256" key="6">
    <source>
        <dbReference type="ARBA" id="ARBA00049075"/>
    </source>
</evidence>
<comment type="catalytic activity">
    <reaction evidence="6">
        <text>a 5'-end (N(7)-methyl 5'-triphosphoguanosine)-ribonucleoside in snRNA + S-adenosyl-L-methionine = a 5'-end (N(2),N(7)-dimethyl 5'-triphosphoguanosine)-ribonucleoside in snRNA + S-adenosyl-L-homocysteine + H(+)</text>
        <dbReference type="Rhea" id="RHEA:78471"/>
        <dbReference type="Rhea" id="RHEA-COMP:19085"/>
        <dbReference type="Rhea" id="RHEA-COMP:19087"/>
        <dbReference type="ChEBI" id="CHEBI:15378"/>
        <dbReference type="ChEBI" id="CHEBI:57856"/>
        <dbReference type="ChEBI" id="CHEBI:59789"/>
        <dbReference type="ChEBI" id="CHEBI:156461"/>
        <dbReference type="ChEBI" id="CHEBI:172880"/>
    </reaction>
    <physiologicalReaction direction="left-to-right" evidence="6">
        <dbReference type="Rhea" id="RHEA:78472"/>
    </physiologicalReaction>
</comment>
<comment type="catalytic activity">
    <reaction evidence="4">
        <text>a 5'-end (N(7)-methyl 5'-triphosphoguanosine)-ribonucleoside in snoRNA + S-adenosyl-L-methionine = a 5'-end (N(2),N(7)-dimethyl 5'-triphosphoguanosine)-ribonucleoside in snoRNA + S-adenosyl-L-homocysteine + H(+)</text>
        <dbReference type="Rhea" id="RHEA:78475"/>
        <dbReference type="Rhea" id="RHEA-COMP:19086"/>
        <dbReference type="Rhea" id="RHEA-COMP:19088"/>
        <dbReference type="ChEBI" id="CHEBI:15378"/>
        <dbReference type="ChEBI" id="CHEBI:57856"/>
        <dbReference type="ChEBI" id="CHEBI:59789"/>
        <dbReference type="ChEBI" id="CHEBI:156461"/>
        <dbReference type="ChEBI" id="CHEBI:172880"/>
    </reaction>
    <physiologicalReaction direction="left-to-right" evidence="4">
        <dbReference type="Rhea" id="RHEA:78476"/>
    </physiologicalReaction>
</comment>
<dbReference type="Gene3D" id="3.40.50.150">
    <property type="entry name" value="Vaccinia Virus protein VP39"/>
    <property type="match status" value="1"/>
</dbReference>
<dbReference type="InterPro" id="IPR029063">
    <property type="entry name" value="SAM-dependent_MTases_sf"/>
</dbReference>
<dbReference type="Proteomes" id="UP001420932">
    <property type="component" value="Unassembled WGS sequence"/>
</dbReference>
<comment type="catalytic activity">
    <reaction evidence="3">
        <text>a 5'-end (N(2),N(7)-dimethyl 5'-triphosphoguanosine)-ribonucleoside in snoRNA + S-adenosyl-L-methionine = a 5'-end (N(2),N(2),N(7)-trimethyl 5'-triphosphoguanosine)-ribonucleoside in snoRNA + S-adenosyl-L-homocysteine + H(+)</text>
        <dbReference type="Rhea" id="RHEA:78507"/>
        <dbReference type="Rhea" id="RHEA-COMP:19088"/>
        <dbReference type="Rhea" id="RHEA-COMP:19090"/>
        <dbReference type="ChEBI" id="CHEBI:15378"/>
        <dbReference type="ChEBI" id="CHEBI:57856"/>
        <dbReference type="ChEBI" id="CHEBI:59789"/>
        <dbReference type="ChEBI" id="CHEBI:167623"/>
        <dbReference type="ChEBI" id="CHEBI:172880"/>
    </reaction>
    <physiologicalReaction direction="left-to-right" evidence="3">
        <dbReference type="Rhea" id="RHEA:78508"/>
    </physiologicalReaction>
</comment>
<evidence type="ECO:0000256" key="7">
    <source>
        <dbReference type="ARBA" id="ARBA00049790"/>
    </source>
</evidence>
<proteinExistence type="inferred from homology"/>
<reference evidence="8 9" key="1">
    <citation type="submission" date="2024-01" db="EMBL/GenBank/DDBJ databases">
        <title>Genome assemblies of Stephania.</title>
        <authorList>
            <person name="Yang L."/>
        </authorList>
    </citation>
    <scope>NUCLEOTIDE SEQUENCE [LARGE SCALE GENOMIC DNA]</scope>
    <source>
        <strain evidence="8">YNDBR</strain>
        <tissue evidence="8">Leaf</tissue>
    </source>
</reference>
<organism evidence="8 9">
    <name type="scientific">Stephania yunnanensis</name>
    <dbReference type="NCBI Taxonomy" id="152371"/>
    <lineage>
        <taxon>Eukaryota</taxon>
        <taxon>Viridiplantae</taxon>
        <taxon>Streptophyta</taxon>
        <taxon>Embryophyta</taxon>
        <taxon>Tracheophyta</taxon>
        <taxon>Spermatophyta</taxon>
        <taxon>Magnoliopsida</taxon>
        <taxon>Ranunculales</taxon>
        <taxon>Menispermaceae</taxon>
        <taxon>Menispermoideae</taxon>
        <taxon>Cissampelideae</taxon>
        <taxon>Stephania</taxon>
    </lineage>
</organism>
<protein>
    <recommendedName>
        <fullName evidence="1">Trimethylguanosine synthase</fullName>
    </recommendedName>
    <alternativeName>
        <fullName evidence="7">Cap-specific guanine-N(2) methyltransferase</fullName>
    </alternativeName>
</protein>
<evidence type="ECO:0000313" key="9">
    <source>
        <dbReference type="Proteomes" id="UP001420932"/>
    </source>
</evidence>
<dbReference type="EMBL" id="JBBNAF010000011">
    <property type="protein sequence ID" value="KAK9098172.1"/>
    <property type="molecule type" value="Genomic_DNA"/>
</dbReference>
<dbReference type="Pfam" id="PF09445">
    <property type="entry name" value="Methyltransf_15"/>
    <property type="match status" value="1"/>
</dbReference>
<dbReference type="GO" id="GO:0071164">
    <property type="term" value="F:RNA cap trimethylguanosine synthase activity"/>
    <property type="evidence" value="ECO:0007669"/>
    <property type="project" value="TreeGrafter"/>
</dbReference>
<evidence type="ECO:0000256" key="2">
    <source>
        <dbReference type="ARBA" id="ARBA00025783"/>
    </source>
</evidence>
<dbReference type="SUPFAM" id="SSF53335">
    <property type="entry name" value="S-adenosyl-L-methionine-dependent methyltransferases"/>
    <property type="match status" value="1"/>
</dbReference>
<gene>
    <name evidence="8" type="ORF">Syun_025217</name>
</gene>
<comment type="caution">
    <text evidence="8">The sequence shown here is derived from an EMBL/GenBank/DDBJ whole genome shotgun (WGS) entry which is preliminary data.</text>
</comment>
<sequence>MLRPRRRIFKKWRRNHNLSVINPVVEKYWLQRYSLFSLYDEGIQMDEEGWYSVTPEEIAIRQAQRCASRVVIDGFTGVGGNAIQFARMHCKVVAIDIDPRKIESALNNAKIYGVEGQIDFVVGDFLQQASSLKADVVFLSPPWGGPSYKNVKKFTLDLLKPKDVI</sequence>
<dbReference type="GO" id="GO:0005634">
    <property type="term" value="C:nucleus"/>
    <property type="evidence" value="ECO:0007669"/>
    <property type="project" value="TreeGrafter"/>
</dbReference>
<dbReference type="PANTHER" id="PTHR14741">
    <property type="entry name" value="S-ADENOSYLMETHIONINE-DEPENDENT METHYLTRANSFERASE RELATED"/>
    <property type="match status" value="1"/>
</dbReference>
<accession>A0AAP0HUP3</accession>
<dbReference type="AlphaFoldDB" id="A0AAP0HUP3"/>
<evidence type="ECO:0000256" key="4">
    <source>
        <dbReference type="ARBA" id="ARBA00048740"/>
    </source>
</evidence>
<evidence type="ECO:0000256" key="5">
    <source>
        <dbReference type="ARBA" id="ARBA00048763"/>
    </source>
</evidence>
<name>A0AAP0HUP3_9MAGN</name>
<evidence type="ECO:0000256" key="1">
    <source>
        <dbReference type="ARBA" id="ARBA00018517"/>
    </source>
</evidence>
<evidence type="ECO:0000256" key="3">
    <source>
        <dbReference type="ARBA" id="ARBA00047418"/>
    </source>
</evidence>
<evidence type="ECO:0000313" key="8">
    <source>
        <dbReference type="EMBL" id="KAK9098172.1"/>
    </source>
</evidence>
<comment type="catalytic activity">
    <reaction evidence="5">
        <text>a 5'-end (N(2),N(7)-dimethyl 5'-triphosphoguanosine)-ribonucleoside in snRNA + S-adenosyl-L-methionine = a 5'-end (N(2),N(2),N(7)-trimethyl 5'-triphosphoguanosine)-ribonucleoside in snRNA + S-adenosyl-L-homocysteine + H(+)</text>
        <dbReference type="Rhea" id="RHEA:78479"/>
        <dbReference type="Rhea" id="RHEA-COMP:19087"/>
        <dbReference type="Rhea" id="RHEA-COMP:19089"/>
        <dbReference type="ChEBI" id="CHEBI:15378"/>
        <dbReference type="ChEBI" id="CHEBI:57856"/>
        <dbReference type="ChEBI" id="CHEBI:59789"/>
        <dbReference type="ChEBI" id="CHEBI:167623"/>
        <dbReference type="ChEBI" id="CHEBI:172880"/>
    </reaction>
    <physiologicalReaction direction="left-to-right" evidence="5">
        <dbReference type="Rhea" id="RHEA:78480"/>
    </physiologicalReaction>
</comment>
<dbReference type="PANTHER" id="PTHR14741:SF41">
    <property type="entry name" value="TRIMETHYLGUANOSINE SYNTHASE"/>
    <property type="match status" value="1"/>
</dbReference>
<comment type="similarity">
    <text evidence="2">Belongs to the methyltransferase superfamily. Trimethylguanosine synthase family.</text>
</comment>
<keyword evidence="9" id="KW-1185">Reference proteome</keyword>